<dbReference type="Pfam" id="PF14337">
    <property type="entry name" value="Abi_alpha"/>
    <property type="match status" value="1"/>
</dbReference>
<feature type="compositionally biased region" description="Low complexity" evidence="1">
    <location>
        <begin position="103"/>
        <end position="120"/>
    </location>
</feature>
<dbReference type="EMBL" id="CP098502">
    <property type="protein sequence ID" value="UTI65644.1"/>
    <property type="molecule type" value="Genomic_DNA"/>
</dbReference>
<protein>
    <submittedName>
        <fullName evidence="2">DUF4393 domain-containing protein</fullName>
    </submittedName>
</protein>
<proteinExistence type="predicted"/>
<feature type="region of interest" description="Disordered" evidence="1">
    <location>
        <begin position="100"/>
        <end position="123"/>
    </location>
</feature>
<gene>
    <name evidence="2" type="ORF">NBH00_05395</name>
</gene>
<accession>A0ABY5DVS7</accession>
<organism evidence="2 3">
    <name type="scientific">Paraconexibacter antarcticus</name>
    <dbReference type="NCBI Taxonomy" id="2949664"/>
    <lineage>
        <taxon>Bacteria</taxon>
        <taxon>Bacillati</taxon>
        <taxon>Actinomycetota</taxon>
        <taxon>Thermoleophilia</taxon>
        <taxon>Solirubrobacterales</taxon>
        <taxon>Paraconexibacteraceae</taxon>
        <taxon>Paraconexibacter</taxon>
    </lineage>
</organism>
<evidence type="ECO:0000313" key="2">
    <source>
        <dbReference type="EMBL" id="UTI65644.1"/>
    </source>
</evidence>
<name>A0ABY5DVS7_9ACTN</name>
<dbReference type="Gene3D" id="3.30.110.190">
    <property type="match status" value="1"/>
</dbReference>
<evidence type="ECO:0000313" key="3">
    <source>
        <dbReference type="Proteomes" id="UP001056035"/>
    </source>
</evidence>
<evidence type="ECO:0000256" key="1">
    <source>
        <dbReference type="SAM" id="MobiDB-lite"/>
    </source>
</evidence>
<keyword evidence="3" id="KW-1185">Reference proteome</keyword>
<reference evidence="2 3" key="1">
    <citation type="submission" date="2022-06" db="EMBL/GenBank/DDBJ databases">
        <title>Paraconexibacter antarcticus.</title>
        <authorList>
            <person name="Kim C.S."/>
        </authorList>
    </citation>
    <scope>NUCLEOTIDE SEQUENCE [LARGE SCALE GENOMIC DNA]</scope>
    <source>
        <strain evidence="2 3">02-257</strain>
    </source>
</reference>
<dbReference type="RefSeq" id="WP_254572323.1">
    <property type="nucleotide sequence ID" value="NZ_CP098502.1"/>
</dbReference>
<sequence length="302" mass="32069">MSDRDVNGGEPAYSPVPTVGSVSKALPGLVRIGFGAGVRTAGWTANAYVRAGNRVVRAAVSGESAAELLRDVEHSVKGYAREVLGITALDERLPEALRERRAAAASSSAPQDPAATARASAARDLRSLQDKGADLLQKSNDVSYEEAAHPAYERIIGDIAPDEARILRYLAIEGPQPSVDVRTGKTPLINSPLIGTSMVAPGLSMIGQNAGCRYLERVPAYLNNLFRLGLIWFSREPLADPLRYQVLEAQPDVLAALHSGGRGSKAKTVRRQILLTPFGEDFCRIALPGVAARANPAATEPG</sequence>
<dbReference type="Proteomes" id="UP001056035">
    <property type="component" value="Chromosome"/>
</dbReference>
<dbReference type="InterPro" id="IPR025506">
    <property type="entry name" value="Abi_alpha"/>
</dbReference>